<dbReference type="AlphaFoldDB" id="A0A2P2PKX6"/>
<accession>A0A2P2PKX6</accession>
<protein>
    <submittedName>
        <fullName evidence="2">Uncharacterized protein</fullName>
    </submittedName>
</protein>
<name>A0A2P2PKX6_RHIMU</name>
<keyword evidence="1" id="KW-0472">Membrane</keyword>
<reference evidence="2" key="1">
    <citation type="submission" date="2018-02" db="EMBL/GenBank/DDBJ databases">
        <title>Rhizophora mucronata_Transcriptome.</title>
        <authorList>
            <person name="Meera S.P."/>
            <person name="Sreeshan A."/>
            <person name="Augustine A."/>
        </authorList>
    </citation>
    <scope>NUCLEOTIDE SEQUENCE</scope>
    <source>
        <tissue evidence="2">Leaf</tissue>
    </source>
</reference>
<evidence type="ECO:0000313" key="2">
    <source>
        <dbReference type="EMBL" id="MBX55279.1"/>
    </source>
</evidence>
<dbReference type="EMBL" id="GGEC01074795">
    <property type="protein sequence ID" value="MBX55279.1"/>
    <property type="molecule type" value="Transcribed_RNA"/>
</dbReference>
<proteinExistence type="predicted"/>
<evidence type="ECO:0000256" key="1">
    <source>
        <dbReference type="SAM" id="Phobius"/>
    </source>
</evidence>
<sequence>MHKKMNVVLLNHEYIGIMIDILSILLRMILQVPWLSRFSM</sequence>
<feature type="transmembrane region" description="Helical" evidence="1">
    <location>
        <begin position="14"/>
        <end position="35"/>
    </location>
</feature>
<organism evidence="2">
    <name type="scientific">Rhizophora mucronata</name>
    <name type="common">Asiatic mangrove</name>
    <dbReference type="NCBI Taxonomy" id="61149"/>
    <lineage>
        <taxon>Eukaryota</taxon>
        <taxon>Viridiplantae</taxon>
        <taxon>Streptophyta</taxon>
        <taxon>Embryophyta</taxon>
        <taxon>Tracheophyta</taxon>
        <taxon>Spermatophyta</taxon>
        <taxon>Magnoliopsida</taxon>
        <taxon>eudicotyledons</taxon>
        <taxon>Gunneridae</taxon>
        <taxon>Pentapetalae</taxon>
        <taxon>rosids</taxon>
        <taxon>fabids</taxon>
        <taxon>Malpighiales</taxon>
        <taxon>Rhizophoraceae</taxon>
        <taxon>Rhizophora</taxon>
    </lineage>
</organism>
<keyword evidence="1" id="KW-0812">Transmembrane</keyword>
<keyword evidence="1" id="KW-1133">Transmembrane helix</keyword>